<reference evidence="9 10" key="1">
    <citation type="submission" date="2019-09" db="EMBL/GenBank/DDBJ databases">
        <title>Pararcticibacter amylolyticus gen. nov., sp. nov., isolated from a rottenly hemp rope, and reclassification of Pedobacter tournemirensis as Pararcticibacter tournemirensis comb. nov.</title>
        <authorList>
            <person name="Cai Y."/>
        </authorList>
    </citation>
    <scope>NUCLEOTIDE SEQUENCE [LARGE SCALE GENOMIC DNA]</scope>
    <source>
        <strain evidence="9 10">TF5-37.2-LB10</strain>
    </source>
</reference>
<evidence type="ECO:0000256" key="3">
    <source>
        <dbReference type="ARBA" id="ARBA00022729"/>
    </source>
</evidence>
<evidence type="ECO:0000256" key="1">
    <source>
        <dbReference type="ARBA" id="ARBA00004442"/>
    </source>
</evidence>
<proteinExistence type="inferred from homology"/>
<dbReference type="Gene3D" id="1.25.40.390">
    <property type="match status" value="1"/>
</dbReference>
<dbReference type="RefSeq" id="WP_141816679.1">
    <property type="nucleotide sequence ID" value="NZ_VWNE01000025.1"/>
</dbReference>
<keyword evidence="3 6" id="KW-0732">Signal</keyword>
<evidence type="ECO:0000256" key="6">
    <source>
        <dbReference type="SAM" id="SignalP"/>
    </source>
</evidence>
<dbReference type="InterPro" id="IPR033985">
    <property type="entry name" value="SusD-like_N"/>
</dbReference>
<evidence type="ECO:0000313" key="9">
    <source>
        <dbReference type="EMBL" id="KAA8480214.1"/>
    </source>
</evidence>
<evidence type="ECO:0000256" key="5">
    <source>
        <dbReference type="ARBA" id="ARBA00023237"/>
    </source>
</evidence>
<feature type="domain" description="RagB/SusD" evidence="7">
    <location>
        <begin position="311"/>
        <end position="496"/>
    </location>
</feature>
<dbReference type="Pfam" id="PF14322">
    <property type="entry name" value="SusD-like_3"/>
    <property type="match status" value="1"/>
</dbReference>
<evidence type="ECO:0000256" key="2">
    <source>
        <dbReference type="ARBA" id="ARBA00006275"/>
    </source>
</evidence>
<dbReference type="OrthoDB" id="618454at2"/>
<dbReference type="InterPro" id="IPR011990">
    <property type="entry name" value="TPR-like_helical_dom_sf"/>
</dbReference>
<comment type="caution">
    <text evidence="9">The sequence shown here is derived from an EMBL/GenBank/DDBJ whole genome shotgun (WGS) entry which is preliminary data.</text>
</comment>
<protein>
    <submittedName>
        <fullName evidence="9">RagB/SusD family nutrient uptake outer membrane protein</fullName>
    </submittedName>
</protein>
<evidence type="ECO:0000259" key="7">
    <source>
        <dbReference type="Pfam" id="PF07980"/>
    </source>
</evidence>
<name>A0A5M9H4X6_9SPHI</name>
<dbReference type="GO" id="GO:0009279">
    <property type="term" value="C:cell outer membrane"/>
    <property type="evidence" value="ECO:0007669"/>
    <property type="project" value="UniProtKB-SubCell"/>
</dbReference>
<comment type="subcellular location">
    <subcellularLocation>
        <location evidence="1">Cell outer membrane</location>
    </subcellularLocation>
</comment>
<feature type="chain" id="PRO_5024314584" evidence="6">
    <location>
        <begin position="23"/>
        <end position="496"/>
    </location>
</feature>
<evidence type="ECO:0000256" key="4">
    <source>
        <dbReference type="ARBA" id="ARBA00023136"/>
    </source>
</evidence>
<dbReference type="SUPFAM" id="SSF48452">
    <property type="entry name" value="TPR-like"/>
    <property type="match status" value="1"/>
</dbReference>
<comment type="similarity">
    <text evidence="2">Belongs to the SusD family.</text>
</comment>
<dbReference type="PROSITE" id="PS51257">
    <property type="entry name" value="PROKAR_LIPOPROTEIN"/>
    <property type="match status" value="1"/>
</dbReference>
<dbReference type="EMBL" id="VWNE01000025">
    <property type="protein sequence ID" value="KAA8480214.1"/>
    <property type="molecule type" value="Genomic_DNA"/>
</dbReference>
<gene>
    <name evidence="9" type="ORF">F1649_15435</name>
</gene>
<dbReference type="InterPro" id="IPR012944">
    <property type="entry name" value="SusD_RagB_dom"/>
</dbReference>
<feature type="domain" description="SusD-like N-terminal" evidence="8">
    <location>
        <begin position="107"/>
        <end position="228"/>
    </location>
</feature>
<evidence type="ECO:0000259" key="8">
    <source>
        <dbReference type="Pfam" id="PF14322"/>
    </source>
</evidence>
<feature type="signal peptide" evidence="6">
    <location>
        <begin position="1"/>
        <end position="22"/>
    </location>
</feature>
<evidence type="ECO:0000313" key="10">
    <source>
        <dbReference type="Proteomes" id="UP000322918"/>
    </source>
</evidence>
<dbReference type="Proteomes" id="UP000322918">
    <property type="component" value="Unassembled WGS sequence"/>
</dbReference>
<dbReference type="AlphaFoldDB" id="A0A5M9H4X6"/>
<accession>A0A5M9H4X6</accession>
<dbReference type="CDD" id="cd08977">
    <property type="entry name" value="SusD"/>
    <property type="match status" value="1"/>
</dbReference>
<dbReference type="Pfam" id="PF07980">
    <property type="entry name" value="SusD_RagB"/>
    <property type="match status" value="1"/>
</dbReference>
<keyword evidence="5" id="KW-0998">Cell outer membrane</keyword>
<keyword evidence="4" id="KW-0472">Membrane</keyword>
<keyword evidence="10" id="KW-1185">Reference proteome</keyword>
<organism evidence="9 10">
    <name type="scientific">Arcticibacter tournemirensis</name>
    <dbReference type="NCBI Taxonomy" id="699437"/>
    <lineage>
        <taxon>Bacteria</taxon>
        <taxon>Pseudomonadati</taxon>
        <taxon>Bacteroidota</taxon>
        <taxon>Sphingobacteriia</taxon>
        <taxon>Sphingobacteriales</taxon>
        <taxon>Sphingobacteriaceae</taxon>
        <taxon>Arcticibacter</taxon>
    </lineage>
</organism>
<sequence>MIKIYNKSSRLLLMLITTVFMLSSCSTDWLDGEPKGRLTEDDLPPGSLEGLVFAAYASLRSEGTSGLPYAAIHNIRSDDASLGGSVGDEAGAGPIFDNFQYPKDYWLINNYWTNHYQAIAATNRVMAAADSIGITTDETLSLVAEAKFIRAWAYFNMVRAFGEVPKIDFRIYTQDQANVPKSSVADIYALIDADLQAAVMNLPLKWESRYIGRLTKGAAYALQAKTFLARSQWGKALAAAQSVINSGQYDLSVPYDQIFTEKGENSSESVFEIQALYNQNVKDFGITWAGRQGVRGSGAMDLGWGWNVPNTRLIDAYEANDPRKEATILFAGTTTNYRETIPTGLAREYWNKKVYTDPAIRAQTGSRFGEWFNLRIIRYADVVLMAAEAANETGDQQTALNYLELVRARARGANSAILPRVTTTNQVELRNAIRHERQVELGMENERFFDLVRWGIDIETMHAAGKTGYQERNRFLPIPQPEIDRSGGVLKQNPNY</sequence>